<dbReference type="Gene3D" id="1.20.1270.180">
    <property type="match status" value="1"/>
</dbReference>
<dbReference type="Pfam" id="PF07007">
    <property type="entry name" value="LprI"/>
    <property type="match status" value="1"/>
</dbReference>
<feature type="domain" description="Lysozyme inhibitor LprI-like N-terminal" evidence="1">
    <location>
        <begin position="19"/>
        <end position="122"/>
    </location>
</feature>
<evidence type="ECO:0000313" key="2">
    <source>
        <dbReference type="EMBL" id="NMW31150.1"/>
    </source>
</evidence>
<reference evidence="2 3" key="1">
    <citation type="submission" date="2020-04" db="EMBL/GenBank/DDBJ databases">
        <authorList>
            <person name="Liu A."/>
        </authorList>
    </citation>
    <scope>NUCLEOTIDE SEQUENCE [LARGE SCALE GENOMIC DNA]</scope>
    <source>
        <strain evidence="2 3">RZ02</strain>
    </source>
</reference>
<name>A0A848QK64_9SPHN</name>
<protein>
    <submittedName>
        <fullName evidence="2">DUF1311 domain-containing protein</fullName>
    </submittedName>
</protein>
<proteinExistence type="predicted"/>
<gene>
    <name evidence="2" type="ORF">HKD42_03650</name>
</gene>
<accession>A0A848QK64</accession>
<dbReference type="AlphaFoldDB" id="A0A848QK64"/>
<dbReference type="InterPro" id="IPR009739">
    <property type="entry name" value="LprI-like_N"/>
</dbReference>
<dbReference type="RefSeq" id="WP_170010393.1">
    <property type="nucleotide sequence ID" value="NZ_JABCRE010000002.1"/>
</dbReference>
<evidence type="ECO:0000313" key="3">
    <source>
        <dbReference type="Proteomes" id="UP000561181"/>
    </source>
</evidence>
<organism evidence="2 3">
    <name type="scientific">Pontixanthobacter rizhaonensis</name>
    <dbReference type="NCBI Taxonomy" id="2730337"/>
    <lineage>
        <taxon>Bacteria</taxon>
        <taxon>Pseudomonadati</taxon>
        <taxon>Pseudomonadota</taxon>
        <taxon>Alphaproteobacteria</taxon>
        <taxon>Sphingomonadales</taxon>
        <taxon>Erythrobacteraceae</taxon>
        <taxon>Pontixanthobacter</taxon>
    </lineage>
</organism>
<dbReference type="Proteomes" id="UP000561181">
    <property type="component" value="Unassembled WGS sequence"/>
</dbReference>
<dbReference type="EMBL" id="JABCRE010000002">
    <property type="protein sequence ID" value="NMW31150.1"/>
    <property type="molecule type" value="Genomic_DNA"/>
</dbReference>
<evidence type="ECO:0000259" key="1">
    <source>
        <dbReference type="Pfam" id="PF07007"/>
    </source>
</evidence>
<keyword evidence="3" id="KW-1185">Reference proteome</keyword>
<comment type="caution">
    <text evidence="2">The sequence shown here is derived from an EMBL/GenBank/DDBJ whole genome shotgun (WGS) entry which is preliminary data.</text>
</comment>
<sequence>MIIIAPLLLLAQTPEIDCEEPMTQMAMNHCAFEDFKKADRALNAQWTLTSAAMKERDKGDAPLDWDDRPGHFDTLLEAQRAWLKYRDTHCRSEGYIARGGSLEPLLVSSCKAHLTRLRTADLEELARTY</sequence>